<evidence type="ECO:0000256" key="3">
    <source>
        <dbReference type="ARBA" id="ARBA00022750"/>
    </source>
</evidence>
<dbReference type="SUPFAM" id="SSF53163">
    <property type="entry name" value="HybD-like"/>
    <property type="match status" value="1"/>
</dbReference>
<dbReference type="Proteomes" id="UP000319130">
    <property type="component" value="Unassembled WGS sequence"/>
</dbReference>
<dbReference type="GO" id="GO:0016485">
    <property type="term" value="P:protein processing"/>
    <property type="evidence" value="ECO:0007669"/>
    <property type="project" value="TreeGrafter"/>
</dbReference>
<gene>
    <name evidence="5" type="ORF">E3J48_00755</name>
</gene>
<dbReference type="GO" id="GO:0004190">
    <property type="term" value="F:aspartic-type endopeptidase activity"/>
    <property type="evidence" value="ECO:0007669"/>
    <property type="project" value="UniProtKB-KW"/>
</dbReference>
<dbReference type="PANTHER" id="PTHR30302">
    <property type="entry name" value="HYDROGENASE 1 MATURATION PROTEASE"/>
    <property type="match status" value="1"/>
</dbReference>
<keyword evidence="4" id="KW-0378">Hydrolase</keyword>
<keyword evidence="3" id="KW-0064">Aspartyl protease</keyword>
<proteinExistence type="inferred from homology"/>
<dbReference type="PANTHER" id="PTHR30302:SF1">
    <property type="entry name" value="HYDROGENASE 2 MATURATION PROTEASE"/>
    <property type="match status" value="1"/>
</dbReference>
<dbReference type="EMBL" id="SOIZ01000037">
    <property type="protein sequence ID" value="TET64686.1"/>
    <property type="molecule type" value="Genomic_DNA"/>
</dbReference>
<dbReference type="Pfam" id="PF01750">
    <property type="entry name" value="HycI"/>
    <property type="match status" value="1"/>
</dbReference>
<sequence length="152" mass="16975">MKIKIIGCGNLLRGDDGIGIWVLRELEKCPLPRGVELVDMGTRGMDILFQLEDVEKVIIIDAVMSGGEPGTVYRMKREDLGDSKLNFLSLHDLNWQHGLALGEKTLGKNFPKEVLVVGVEIKNVKMGIGLTRRLKDSLPSVVNLIQKELRRN</sequence>
<evidence type="ECO:0000313" key="6">
    <source>
        <dbReference type="Proteomes" id="UP000319130"/>
    </source>
</evidence>
<protein>
    <submittedName>
        <fullName evidence="5">Hydrogenase maturation protease</fullName>
    </submittedName>
</protein>
<keyword evidence="2 5" id="KW-0645">Protease</keyword>
<dbReference type="Gene3D" id="3.40.50.1450">
    <property type="entry name" value="HybD-like"/>
    <property type="match status" value="1"/>
</dbReference>
<evidence type="ECO:0000256" key="2">
    <source>
        <dbReference type="ARBA" id="ARBA00022670"/>
    </source>
</evidence>
<dbReference type="InterPro" id="IPR023430">
    <property type="entry name" value="Pept_HybD-like_dom_sf"/>
</dbReference>
<name>A0A523WCD9_UNCAE</name>
<evidence type="ECO:0000256" key="4">
    <source>
        <dbReference type="ARBA" id="ARBA00022801"/>
    </source>
</evidence>
<comment type="caution">
    <text evidence="5">The sequence shown here is derived from an EMBL/GenBank/DDBJ whole genome shotgun (WGS) entry which is preliminary data.</text>
</comment>
<reference evidence="5 6" key="1">
    <citation type="submission" date="2019-03" db="EMBL/GenBank/DDBJ databases">
        <title>Metabolic potential of uncultured bacteria and archaea associated with petroleum seepage in deep-sea sediments.</title>
        <authorList>
            <person name="Dong X."/>
            <person name="Hubert C."/>
        </authorList>
    </citation>
    <scope>NUCLEOTIDE SEQUENCE [LARGE SCALE GENOMIC DNA]</scope>
    <source>
        <strain evidence="5">E29_bin52</strain>
    </source>
</reference>
<dbReference type="GO" id="GO:0008047">
    <property type="term" value="F:enzyme activator activity"/>
    <property type="evidence" value="ECO:0007669"/>
    <property type="project" value="InterPro"/>
</dbReference>
<dbReference type="PRINTS" id="PR00446">
    <property type="entry name" value="HYDRGNUPTAKE"/>
</dbReference>
<evidence type="ECO:0000313" key="5">
    <source>
        <dbReference type="EMBL" id="TET64686.1"/>
    </source>
</evidence>
<comment type="similarity">
    <text evidence="1">Belongs to the peptidase A31 family.</text>
</comment>
<dbReference type="NCBIfam" id="TIGR00072">
    <property type="entry name" value="hydrog_prot"/>
    <property type="match status" value="1"/>
</dbReference>
<dbReference type="InterPro" id="IPR000671">
    <property type="entry name" value="Peptidase_A31"/>
</dbReference>
<dbReference type="AlphaFoldDB" id="A0A523WCD9"/>
<evidence type="ECO:0000256" key="1">
    <source>
        <dbReference type="ARBA" id="ARBA00006814"/>
    </source>
</evidence>
<accession>A0A523WCD9</accession>
<organism evidence="5 6">
    <name type="scientific">Aerophobetes bacterium</name>
    <dbReference type="NCBI Taxonomy" id="2030807"/>
    <lineage>
        <taxon>Bacteria</taxon>
        <taxon>Candidatus Aerophobota</taxon>
    </lineage>
</organism>